<dbReference type="InterPro" id="IPR017871">
    <property type="entry name" value="ABC_transporter-like_CS"/>
</dbReference>
<evidence type="ECO:0000259" key="5">
    <source>
        <dbReference type="PROSITE" id="PS50893"/>
    </source>
</evidence>
<keyword evidence="3" id="KW-0547">Nucleotide-binding</keyword>
<evidence type="ECO:0000313" key="7">
    <source>
        <dbReference type="Proteomes" id="UP000471298"/>
    </source>
</evidence>
<dbReference type="InterPro" id="IPR003593">
    <property type="entry name" value="AAA+_ATPase"/>
</dbReference>
<dbReference type="CDD" id="cd03214">
    <property type="entry name" value="ABC_Iron-Siderophores_B12_Hemin"/>
    <property type="match status" value="1"/>
</dbReference>
<reference evidence="6 7" key="1">
    <citation type="submission" date="2019-10" db="EMBL/GenBank/DDBJ databases">
        <title>Cardiobacteriales fam. a chemoheterotrophic member of the order Cardiobacteriales, and proposal of Cardiobacteriales fam. nov.</title>
        <authorList>
            <person name="Wang C."/>
        </authorList>
    </citation>
    <scope>NUCLEOTIDE SEQUENCE [LARGE SCALE GENOMIC DNA]</scope>
    <source>
        <strain evidence="6 7">ML27</strain>
    </source>
</reference>
<evidence type="ECO:0000256" key="3">
    <source>
        <dbReference type="ARBA" id="ARBA00022741"/>
    </source>
</evidence>
<dbReference type="FunFam" id="3.40.50.300:FF:000134">
    <property type="entry name" value="Iron-enterobactin ABC transporter ATP-binding protein"/>
    <property type="match status" value="1"/>
</dbReference>
<dbReference type="GO" id="GO:0005524">
    <property type="term" value="F:ATP binding"/>
    <property type="evidence" value="ECO:0007669"/>
    <property type="project" value="UniProtKB-KW"/>
</dbReference>
<organism evidence="6 7">
    <name type="scientific">Ostreibacterium oceani</name>
    <dbReference type="NCBI Taxonomy" id="2654998"/>
    <lineage>
        <taxon>Bacteria</taxon>
        <taxon>Pseudomonadati</taxon>
        <taxon>Pseudomonadota</taxon>
        <taxon>Gammaproteobacteria</taxon>
        <taxon>Cardiobacteriales</taxon>
        <taxon>Ostreibacteriaceae</taxon>
        <taxon>Ostreibacterium</taxon>
    </lineage>
</organism>
<dbReference type="InterPro" id="IPR027417">
    <property type="entry name" value="P-loop_NTPase"/>
</dbReference>
<gene>
    <name evidence="6" type="ORF">GCU85_06515</name>
</gene>
<dbReference type="FunCoup" id="A0A6N7EV95">
    <property type="interactions" value="308"/>
</dbReference>
<dbReference type="PROSITE" id="PS50893">
    <property type="entry name" value="ABC_TRANSPORTER_2"/>
    <property type="match status" value="1"/>
</dbReference>
<dbReference type="RefSeq" id="WP_152810383.1">
    <property type="nucleotide sequence ID" value="NZ_WHNW01000007.1"/>
</dbReference>
<sequence>MSSLYLDHNIRPASVELRNVSWGQGILQSVSLTLEPGKTLAVLGANGAGKSSLLRLIYGYYTPERGQILIDDQSLQVYSKTELSRRLAVVLQEQAGDFALTVKDMISLGRMPYLGRFSGLREQDHAMIDHALQLFDLVSFAKRSFTSLSGGEKQRVMFARAFCQAPSLIILDEPTNHLDIRHQLELISLIKQLGITVIASLHDLNQVADFADDILLLSRGKMIAQGKVETVLNPAHIQQAFDVLAIPRGISRFDFALPSF</sequence>
<dbReference type="InterPro" id="IPR003439">
    <property type="entry name" value="ABC_transporter-like_ATP-bd"/>
</dbReference>
<protein>
    <submittedName>
        <fullName evidence="6">ATP-binding cassette domain-containing protein</fullName>
    </submittedName>
</protein>
<dbReference type="GO" id="GO:0016887">
    <property type="term" value="F:ATP hydrolysis activity"/>
    <property type="evidence" value="ECO:0007669"/>
    <property type="project" value="InterPro"/>
</dbReference>
<keyword evidence="7" id="KW-1185">Reference proteome</keyword>
<feature type="domain" description="ABC transporter" evidence="5">
    <location>
        <begin position="10"/>
        <end position="244"/>
    </location>
</feature>
<comment type="caution">
    <text evidence="6">The sequence shown here is derived from an EMBL/GenBank/DDBJ whole genome shotgun (WGS) entry which is preliminary data.</text>
</comment>
<accession>A0A6N7EV95</accession>
<keyword evidence="2" id="KW-0813">Transport</keyword>
<evidence type="ECO:0000256" key="4">
    <source>
        <dbReference type="ARBA" id="ARBA00022840"/>
    </source>
</evidence>
<dbReference type="SMART" id="SM00382">
    <property type="entry name" value="AAA"/>
    <property type="match status" value="1"/>
</dbReference>
<dbReference type="AlphaFoldDB" id="A0A6N7EV95"/>
<dbReference type="PANTHER" id="PTHR42794:SF2">
    <property type="entry name" value="ABC TRANSPORTER ATP-BINDING PROTEIN"/>
    <property type="match status" value="1"/>
</dbReference>
<dbReference type="PROSITE" id="PS00211">
    <property type="entry name" value="ABC_TRANSPORTER_1"/>
    <property type="match status" value="1"/>
</dbReference>
<dbReference type="InParanoid" id="A0A6N7EV95"/>
<keyword evidence="4 6" id="KW-0067">ATP-binding</keyword>
<proteinExistence type="inferred from homology"/>
<name>A0A6N7EV95_9GAMM</name>
<dbReference type="EMBL" id="WHNW01000007">
    <property type="protein sequence ID" value="MPV86382.1"/>
    <property type="molecule type" value="Genomic_DNA"/>
</dbReference>
<dbReference type="Proteomes" id="UP000471298">
    <property type="component" value="Unassembled WGS sequence"/>
</dbReference>
<dbReference type="PANTHER" id="PTHR42794">
    <property type="entry name" value="HEMIN IMPORT ATP-BINDING PROTEIN HMUV"/>
    <property type="match status" value="1"/>
</dbReference>
<evidence type="ECO:0000256" key="2">
    <source>
        <dbReference type="ARBA" id="ARBA00022448"/>
    </source>
</evidence>
<dbReference type="Gene3D" id="3.40.50.300">
    <property type="entry name" value="P-loop containing nucleotide triphosphate hydrolases"/>
    <property type="match status" value="1"/>
</dbReference>
<evidence type="ECO:0000256" key="1">
    <source>
        <dbReference type="ARBA" id="ARBA00005417"/>
    </source>
</evidence>
<comment type="similarity">
    <text evidence="1">Belongs to the ABC transporter superfamily.</text>
</comment>
<evidence type="ECO:0000313" key="6">
    <source>
        <dbReference type="EMBL" id="MPV86382.1"/>
    </source>
</evidence>
<dbReference type="Pfam" id="PF00005">
    <property type="entry name" value="ABC_tran"/>
    <property type="match status" value="1"/>
</dbReference>
<dbReference type="SUPFAM" id="SSF52540">
    <property type="entry name" value="P-loop containing nucleoside triphosphate hydrolases"/>
    <property type="match status" value="1"/>
</dbReference>